<dbReference type="EMBL" id="QGTR01000004">
    <property type="protein sequence ID" value="PWV99077.1"/>
    <property type="molecule type" value="Genomic_DNA"/>
</dbReference>
<reference evidence="1 2" key="1">
    <citation type="submission" date="2018-05" db="EMBL/GenBank/DDBJ databases">
        <title>Genomic Encyclopedia of Type Strains, Phase IV (KMG-IV): sequencing the most valuable type-strain genomes for metagenomic binning, comparative biology and taxonomic classification.</title>
        <authorList>
            <person name="Goeker M."/>
        </authorList>
    </citation>
    <scope>NUCLEOTIDE SEQUENCE [LARGE SCALE GENOMIC DNA]</scope>
    <source>
        <strain evidence="1 2">DSM 16791</strain>
    </source>
</reference>
<dbReference type="Proteomes" id="UP000246352">
    <property type="component" value="Unassembled WGS sequence"/>
</dbReference>
<name>A0A317PIP8_9HYPH</name>
<protein>
    <recommendedName>
        <fullName evidence="3">PilZ domain-containing protein</fullName>
    </recommendedName>
</protein>
<gene>
    <name evidence="1" type="ORF">DFR52_104368</name>
</gene>
<dbReference type="AlphaFoldDB" id="A0A317PIP8"/>
<evidence type="ECO:0000313" key="2">
    <source>
        <dbReference type="Proteomes" id="UP000246352"/>
    </source>
</evidence>
<evidence type="ECO:0000313" key="1">
    <source>
        <dbReference type="EMBL" id="PWV99077.1"/>
    </source>
</evidence>
<dbReference type="OrthoDB" id="8078560at2"/>
<organism evidence="1 2">
    <name type="scientific">Hoeflea marina</name>
    <dbReference type="NCBI Taxonomy" id="274592"/>
    <lineage>
        <taxon>Bacteria</taxon>
        <taxon>Pseudomonadati</taxon>
        <taxon>Pseudomonadota</taxon>
        <taxon>Alphaproteobacteria</taxon>
        <taxon>Hyphomicrobiales</taxon>
        <taxon>Rhizobiaceae</taxon>
        <taxon>Hoeflea</taxon>
    </lineage>
</organism>
<sequence>MTKLAFEQESRNWVRRSCNVLVHVLFTLKGVRQVSQAQLRVLDISENGLMATSHRHDIPDHFFISIGDRQYHIGCAVVHRENGVLHVRFIREQPTVFINVFASLADPFALLEEIRPALYGLEGLA</sequence>
<dbReference type="RefSeq" id="WP_110033228.1">
    <property type="nucleotide sequence ID" value="NZ_QGTR01000004.1"/>
</dbReference>
<keyword evidence="2" id="KW-1185">Reference proteome</keyword>
<proteinExistence type="predicted"/>
<accession>A0A317PIP8</accession>
<evidence type="ECO:0008006" key="3">
    <source>
        <dbReference type="Google" id="ProtNLM"/>
    </source>
</evidence>
<comment type="caution">
    <text evidence="1">The sequence shown here is derived from an EMBL/GenBank/DDBJ whole genome shotgun (WGS) entry which is preliminary data.</text>
</comment>